<name>A0A9D6DNM8_9BACT</name>
<dbReference type="SUPFAM" id="SSF57884">
    <property type="entry name" value="Ada DNA repair protein, N-terminal domain (N-Ada 10)"/>
    <property type="match status" value="1"/>
</dbReference>
<dbReference type="AlphaFoldDB" id="A0A9D6DNM8"/>
<evidence type="ECO:0000256" key="1">
    <source>
        <dbReference type="SAM" id="Phobius"/>
    </source>
</evidence>
<proteinExistence type="predicted"/>
<organism evidence="2 3">
    <name type="scientific">Candidatus Sungiibacteriota bacterium</name>
    <dbReference type="NCBI Taxonomy" id="2750080"/>
    <lineage>
        <taxon>Bacteria</taxon>
        <taxon>Candidatus Sungiibacteriota</taxon>
    </lineage>
</organism>
<gene>
    <name evidence="2" type="ORF">HYT38_00590</name>
</gene>
<dbReference type="Proteomes" id="UP000786662">
    <property type="component" value="Unassembled WGS sequence"/>
</dbReference>
<sequence length="141" mass="15143">MRDFLEKIKPYADNLFLVMVIMLVGLIGFGLGRLSSKYQTAELKIQSTLVNTADLSKIATTPASGSTASVEATTLLKSQNGAVAEEIINQKIVGNKNSKIYHYENCPGALRMSEGNKIFFASIIDAQNAGFKPAGNCPGLK</sequence>
<evidence type="ECO:0000313" key="2">
    <source>
        <dbReference type="EMBL" id="MBI2052163.1"/>
    </source>
</evidence>
<feature type="transmembrane region" description="Helical" evidence="1">
    <location>
        <begin position="15"/>
        <end position="34"/>
    </location>
</feature>
<keyword evidence="1" id="KW-0472">Membrane</keyword>
<accession>A0A9D6DNM8</accession>
<dbReference type="EMBL" id="JACOYY010000023">
    <property type="protein sequence ID" value="MBI2052163.1"/>
    <property type="molecule type" value="Genomic_DNA"/>
</dbReference>
<dbReference type="Gene3D" id="3.40.10.10">
    <property type="entry name" value="DNA Methylphosphotriester Repair Domain"/>
    <property type="match status" value="1"/>
</dbReference>
<evidence type="ECO:0000313" key="3">
    <source>
        <dbReference type="Proteomes" id="UP000786662"/>
    </source>
</evidence>
<protein>
    <recommendedName>
        <fullName evidence="4">Ada DNA repair metal-binding domain-containing protein</fullName>
    </recommendedName>
</protein>
<reference evidence="2" key="1">
    <citation type="submission" date="2020-07" db="EMBL/GenBank/DDBJ databases">
        <title>Huge and variable diversity of episymbiotic CPR bacteria and DPANN archaea in groundwater ecosystems.</title>
        <authorList>
            <person name="He C.Y."/>
            <person name="Keren R."/>
            <person name="Whittaker M."/>
            <person name="Farag I.F."/>
            <person name="Doudna J."/>
            <person name="Cate J.H.D."/>
            <person name="Banfield J.F."/>
        </authorList>
    </citation>
    <scope>NUCLEOTIDE SEQUENCE</scope>
    <source>
        <strain evidence="2">NC_groundwater_191_Ag_S-0.1um_45_8</strain>
    </source>
</reference>
<dbReference type="InterPro" id="IPR035451">
    <property type="entry name" value="Ada-like_dom_sf"/>
</dbReference>
<comment type="caution">
    <text evidence="2">The sequence shown here is derived from an EMBL/GenBank/DDBJ whole genome shotgun (WGS) entry which is preliminary data.</text>
</comment>
<keyword evidence="1" id="KW-1133">Transmembrane helix</keyword>
<evidence type="ECO:0008006" key="4">
    <source>
        <dbReference type="Google" id="ProtNLM"/>
    </source>
</evidence>
<keyword evidence="1" id="KW-0812">Transmembrane</keyword>